<feature type="compositionally biased region" description="Acidic residues" evidence="1">
    <location>
        <begin position="28"/>
        <end position="37"/>
    </location>
</feature>
<dbReference type="Proteomes" id="UP001164726">
    <property type="component" value="Chromosome"/>
</dbReference>
<feature type="region of interest" description="Disordered" evidence="1">
    <location>
        <begin position="22"/>
        <end position="104"/>
    </location>
</feature>
<feature type="compositionally biased region" description="Low complexity" evidence="1">
    <location>
        <begin position="58"/>
        <end position="98"/>
    </location>
</feature>
<evidence type="ECO:0000313" key="4">
    <source>
        <dbReference type="Proteomes" id="UP001164726"/>
    </source>
</evidence>
<name>A0A9E8RYF1_9BACI</name>
<feature type="chain" id="PRO_5039043743" description="Lipoprotein" evidence="2">
    <location>
        <begin position="20"/>
        <end position="104"/>
    </location>
</feature>
<keyword evidence="4" id="KW-1185">Reference proteome</keyword>
<keyword evidence="2" id="KW-0732">Signal</keyword>
<dbReference type="PROSITE" id="PS51257">
    <property type="entry name" value="PROKAR_LIPOPROTEIN"/>
    <property type="match status" value="1"/>
</dbReference>
<dbReference type="RefSeq" id="WP_275420281.1">
    <property type="nucleotide sequence ID" value="NZ_CP106877.1"/>
</dbReference>
<dbReference type="KEGG" id="fhl:OE105_11310"/>
<protein>
    <recommendedName>
        <fullName evidence="5">Lipoprotein</fullName>
    </recommendedName>
</protein>
<gene>
    <name evidence="3" type="ORF">OE105_11310</name>
</gene>
<dbReference type="EMBL" id="CP106877">
    <property type="protein sequence ID" value="WAA12149.1"/>
    <property type="molecule type" value="Genomic_DNA"/>
</dbReference>
<dbReference type="AlphaFoldDB" id="A0A9E8RYF1"/>
<feature type="signal peptide" evidence="2">
    <location>
        <begin position="1"/>
        <end position="19"/>
    </location>
</feature>
<reference evidence="3" key="1">
    <citation type="submission" date="2022-09" db="EMBL/GenBank/DDBJ databases">
        <title>Complete Genomes of Fervidibacillus albus and Fervidibacillus halotolerans isolated from tidal flat sediments.</title>
        <authorList>
            <person name="Kwon K.K."/>
            <person name="Yang S.-H."/>
            <person name="Park M.J."/>
            <person name="Oh H.-M."/>
        </authorList>
    </citation>
    <scope>NUCLEOTIDE SEQUENCE</scope>
    <source>
        <strain evidence="3">MEBiC13594</strain>
    </source>
</reference>
<accession>A0A9E8RYF1</accession>
<evidence type="ECO:0000256" key="2">
    <source>
        <dbReference type="SAM" id="SignalP"/>
    </source>
</evidence>
<evidence type="ECO:0000256" key="1">
    <source>
        <dbReference type="SAM" id="MobiDB-lite"/>
    </source>
</evidence>
<organism evidence="3 4">
    <name type="scientific">Fervidibacillus halotolerans</name>
    <dbReference type="NCBI Taxonomy" id="2980027"/>
    <lineage>
        <taxon>Bacteria</taxon>
        <taxon>Bacillati</taxon>
        <taxon>Bacillota</taxon>
        <taxon>Bacilli</taxon>
        <taxon>Bacillales</taxon>
        <taxon>Bacillaceae</taxon>
        <taxon>Fervidibacillus</taxon>
    </lineage>
</organism>
<sequence>MNRIVKLFGGILLVTVLLAGCATNDQDPPPEDTELDVPGDNMNYDINNEDNDRFTPSNLNDDLNNMNNRTNKNYRMRNNGDPGDGTNRNNNGGTMNQNVPRDMN</sequence>
<evidence type="ECO:0000313" key="3">
    <source>
        <dbReference type="EMBL" id="WAA12149.1"/>
    </source>
</evidence>
<evidence type="ECO:0008006" key="5">
    <source>
        <dbReference type="Google" id="ProtNLM"/>
    </source>
</evidence>
<proteinExistence type="predicted"/>